<dbReference type="EMBL" id="JARJLG010000253">
    <property type="protein sequence ID" value="KAJ7722891.1"/>
    <property type="molecule type" value="Genomic_DNA"/>
</dbReference>
<proteinExistence type="predicted"/>
<keyword evidence="2" id="KW-1185">Reference proteome</keyword>
<sequence length="245" mass="27784">MDGHDSEYYPAQPNDVFEVRHVLVKFLPAELVNTILDDAQYWPRIRASRDILVTVNAARSTNNDAALCYLVTPQFPSRETLGGPGARLRVKCVKFRILSNDQGWSSAPQFHGTYNGSYTWFEAAILRPGPRPELQGWRRWALAMGSTRFLPSRPLIEVKNPHEEGGRWLIQRNRCASKEPLLHTVVWVPGRAEAKPEEEERGRGHGSGFTDLLDPEDRIGIVARAMYPGWINCIRSVEVVVYYAV</sequence>
<evidence type="ECO:0000313" key="1">
    <source>
        <dbReference type="EMBL" id="KAJ7722891.1"/>
    </source>
</evidence>
<reference evidence="1" key="1">
    <citation type="submission" date="2023-03" db="EMBL/GenBank/DDBJ databases">
        <title>Massive genome expansion in bonnet fungi (Mycena s.s.) driven by repeated elements and novel gene families across ecological guilds.</title>
        <authorList>
            <consortium name="Lawrence Berkeley National Laboratory"/>
            <person name="Harder C.B."/>
            <person name="Miyauchi S."/>
            <person name="Viragh M."/>
            <person name="Kuo A."/>
            <person name="Thoen E."/>
            <person name="Andreopoulos B."/>
            <person name="Lu D."/>
            <person name="Skrede I."/>
            <person name="Drula E."/>
            <person name="Henrissat B."/>
            <person name="Morin E."/>
            <person name="Kohler A."/>
            <person name="Barry K."/>
            <person name="LaButti K."/>
            <person name="Morin E."/>
            <person name="Salamov A."/>
            <person name="Lipzen A."/>
            <person name="Mereny Z."/>
            <person name="Hegedus B."/>
            <person name="Baldrian P."/>
            <person name="Stursova M."/>
            <person name="Weitz H."/>
            <person name="Taylor A."/>
            <person name="Grigoriev I.V."/>
            <person name="Nagy L.G."/>
            <person name="Martin F."/>
            <person name="Kauserud H."/>
        </authorList>
    </citation>
    <scope>NUCLEOTIDE SEQUENCE</scope>
    <source>
        <strain evidence="1">CBHHK188m</strain>
    </source>
</reference>
<protein>
    <submittedName>
        <fullName evidence="1">Uncharacterized protein</fullName>
    </submittedName>
</protein>
<accession>A0AAD7HKS2</accession>
<organism evidence="1 2">
    <name type="scientific">Mycena maculata</name>
    <dbReference type="NCBI Taxonomy" id="230809"/>
    <lineage>
        <taxon>Eukaryota</taxon>
        <taxon>Fungi</taxon>
        <taxon>Dikarya</taxon>
        <taxon>Basidiomycota</taxon>
        <taxon>Agaricomycotina</taxon>
        <taxon>Agaricomycetes</taxon>
        <taxon>Agaricomycetidae</taxon>
        <taxon>Agaricales</taxon>
        <taxon>Marasmiineae</taxon>
        <taxon>Mycenaceae</taxon>
        <taxon>Mycena</taxon>
    </lineage>
</organism>
<comment type="caution">
    <text evidence="1">The sequence shown here is derived from an EMBL/GenBank/DDBJ whole genome shotgun (WGS) entry which is preliminary data.</text>
</comment>
<gene>
    <name evidence="1" type="ORF">DFH07DRAFT_759734</name>
</gene>
<dbReference type="Proteomes" id="UP001215280">
    <property type="component" value="Unassembled WGS sequence"/>
</dbReference>
<dbReference type="AlphaFoldDB" id="A0AAD7HKS2"/>
<evidence type="ECO:0000313" key="2">
    <source>
        <dbReference type="Proteomes" id="UP001215280"/>
    </source>
</evidence>
<name>A0AAD7HKS2_9AGAR</name>